<accession>A0A183SFD7</accession>
<protein>
    <submittedName>
        <fullName evidence="4">Reverse transcriptase domain-containing protein</fullName>
    </submittedName>
</protein>
<reference evidence="4" key="1">
    <citation type="submission" date="2016-06" db="UniProtKB">
        <authorList>
            <consortium name="WormBaseParasite"/>
        </authorList>
    </citation>
    <scope>IDENTIFICATION</scope>
</reference>
<evidence type="ECO:0000313" key="4">
    <source>
        <dbReference type="WBParaSite" id="SSLN_0000303501-mRNA-1"/>
    </source>
</evidence>
<dbReference type="PANTHER" id="PTHR47027:SF26">
    <property type="entry name" value="REVERSE TRANSCRIPTASE DOMAIN-CONTAINING PROTEIN"/>
    <property type="match status" value="1"/>
</dbReference>
<sequence>MTLRNIRHDLATYQLQENCREMRNHLKTNFLDLTKAFDTVNRDGLWKVMQKFGFPEWFTHMLRQLPDGLTAHFTANVAVSETFAVTNGVKQGCVLAPNLFCLMLSAMLMDVYRN</sequence>
<feature type="domain" description="Reverse transcriptase" evidence="1">
    <location>
        <begin position="1"/>
        <end position="114"/>
    </location>
</feature>
<organism evidence="4">
    <name type="scientific">Schistocephalus solidus</name>
    <name type="common">Tapeworm</name>
    <dbReference type="NCBI Taxonomy" id="70667"/>
    <lineage>
        <taxon>Eukaryota</taxon>
        <taxon>Metazoa</taxon>
        <taxon>Spiralia</taxon>
        <taxon>Lophotrochozoa</taxon>
        <taxon>Platyhelminthes</taxon>
        <taxon>Cestoda</taxon>
        <taxon>Eucestoda</taxon>
        <taxon>Diphyllobothriidea</taxon>
        <taxon>Diphyllobothriidae</taxon>
        <taxon>Schistocephalus</taxon>
    </lineage>
</organism>
<dbReference type="WBParaSite" id="SSLN_0000303501-mRNA-1">
    <property type="protein sequence ID" value="SSLN_0000303501-mRNA-1"/>
    <property type="gene ID" value="SSLN_0000303501"/>
</dbReference>
<dbReference type="EMBL" id="UYSU01032379">
    <property type="protein sequence ID" value="VDL89320.1"/>
    <property type="molecule type" value="Genomic_DNA"/>
</dbReference>
<name>A0A183SFD7_SCHSO</name>
<dbReference type="Pfam" id="PF00078">
    <property type="entry name" value="RVT_1"/>
    <property type="match status" value="1"/>
</dbReference>
<dbReference type="PROSITE" id="PS50878">
    <property type="entry name" value="RT_POL"/>
    <property type="match status" value="1"/>
</dbReference>
<evidence type="ECO:0000259" key="1">
    <source>
        <dbReference type="PROSITE" id="PS50878"/>
    </source>
</evidence>
<proteinExistence type="predicted"/>
<evidence type="ECO:0000313" key="3">
    <source>
        <dbReference type="Proteomes" id="UP000275846"/>
    </source>
</evidence>
<dbReference type="PANTHER" id="PTHR47027">
    <property type="entry name" value="REVERSE TRANSCRIPTASE DOMAIN-CONTAINING PROTEIN"/>
    <property type="match status" value="1"/>
</dbReference>
<dbReference type="InterPro" id="IPR043502">
    <property type="entry name" value="DNA/RNA_pol_sf"/>
</dbReference>
<keyword evidence="3" id="KW-1185">Reference proteome</keyword>
<dbReference type="SUPFAM" id="SSF56672">
    <property type="entry name" value="DNA/RNA polymerases"/>
    <property type="match status" value="1"/>
</dbReference>
<dbReference type="OrthoDB" id="10070415at2759"/>
<evidence type="ECO:0000313" key="2">
    <source>
        <dbReference type="EMBL" id="VDL89320.1"/>
    </source>
</evidence>
<dbReference type="AlphaFoldDB" id="A0A183SFD7"/>
<gene>
    <name evidence="2" type="ORF">SSLN_LOCUS2935</name>
</gene>
<dbReference type="Proteomes" id="UP000275846">
    <property type="component" value="Unassembled WGS sequence"/>
</dbReference>
<dbReference type="InterPro" id="IPR000477">
    <property type="entry name" value="RT_dom"/>
</dbReference>
<reference evidence="2 3" key="2">
    <citation type="submission" date="2018-11" db="EMBL/GenBank/DDBJ databases">
        <authorList>
            <consortium name="Pathogen Informatics"/>
        </authorList>
    </citation>
    <scope>NUCLEOTIDE SEQUENCE [LARGE SCALE GENOMIC DNA]</scope>
    <source>
        <strain evidence="2 3">NST_G2</strain>
    </source>
</reference>